<dbReference type="AlphaFoldDB" id="A0A0E9TRL3"/>
<evidence type="ECO:0000313" key="2">
    <source>
        <dbReference type="EMBL" id="JAH55530.1"/>
    </source>
</evidence>
<dbReference type="EMBL" id="GBXM01053047">
    <property type="protein sequence ID" value="JAH55530.1"/>
    <property type="molecule type" value="Transcribed_RNA"/>
</dbReference>
<keyword evidence="1" id="KW-0472">Membrane</keyword>
<reference evidence="2" key="2">
    <citation type="journal article" date="2015" name="Fish Shellfish Immunol.">
        <title>Early steps in the European eel (Anguilla anguilla)-Vibrio vulnificus interaction in the gills: Role of the RtxA13 toxin.</title>
        <authorList>
            <person name="Callol A."/>
            <person name="Pajuelo D."/>
            <person name="Ebbesson L."/>
            <person name="Teles M."/>
            <person name="MacKenzie S."/>
            <person name="Amaro C."/>
        </authorList>
    </citation>
    <scope>NUCLEOTIDE SEQUENCE</scope>
</reference>
<reference evidence="2" key="1">
    <citation type="submission" date="2014-11" db="EMBL/GenBank/DDBJ databases">
        <authorList>
            <person name="Amaro Gonzalez C."/>
        </authorList>
    </citation>
    <scope>NUCLEOTIDE SEQUENCE</scope>
</reference>
<organism evidence="2">
    <name type="scientific">Anguilla anguilla</name>
    <name type="common">European freshwater eel</name>
    <name type="synonym">Muraena anguilla</name>
    <dbReference type="NCBI Taxonomy" id="7936"/>
    <lineage>
        <taxon>Eukaryota</taxon>
        <taxon>Metazoa</taxon>
        <taxon>Chordata</taxon>
        <taxon>Craniata</taxon>
        <taxon>Vertebrata</taxon>
        <taxon>Euteleostomi</taxon>
        <taxon>Actinopterygii</taxon>
        <taxon>Neopterygii</taxon>
        <taxon>Teleostei</taxon>
        <taxon>Anguilliformes</taxon>
        <taxon>Anguillidae</taxon>
        <taxon>Anguilla</taxon>
    </lineage>
</organism>
<feature type="transmembrane region" description="Helical" evidence="1">
    <location>
        <begin position="20"/>
        <end position="41"/>
    </location>
</feature>
<proteinExistence type="predicted"/>
<keyword evidence="1" id="KW-0812">Transmembrane</keyword>
<keyword evidence="1" id="KW-1133">Transmembrane helix</keyword>
<protein>
    <submittedName>
        <fullName evidence="2">Uncharacterized protein</fullName>
    </submittedName>
</protein>
<accession>A0A0E9TRL3</accession>
<sequence>MSGLHTHSLWKILLNRWGLPNFKAVLCLTYLASFMYLKVTYQSLGQTMIRQSKTSGW</sequence>
<evidence type="ECO:0000256" key="1">
    <source>
        <dbReference type="SAM" id="Phobius"/>
    </source>
</evidence>
<name>A0A0E9TRL3_ANGAN</name>